<evidence type="ECO:0000256" key="1">
    <source>
        <dbReference type="SAM" id="MobiDB-lite"/>
    </source>
</evidence>
<dbReference type="Proteomes" id="UP000030765">
    <property type="component" value="Unassembled WGS sequence"/>
</dbReference>
<gene>
    <name evidence="2" type="ORF">ZHAS_00003408</name>
</gene>
<feature type="compositionally biased region" description="Low complexity" evidence="1">
    <location>
        <begin position="94"/>
        <end position="123"/>
    </location>
</feature>
<dbReference type="VEuPathDB" id="VectorBase:ASIC003408"/>
<organism evidence="2">
    <name type="scientific">Anopheles sinensis</name>
    <name type="common">Mosquito</name>
    <dbReference type="NCBI Taxonomy" id="74873"/>
    <lineage>
        <taxon>Eukaryota</taxon>
        <taxon>Metazoa</taxon>
        <taxon>Ecdysozoa</taxon>
        <taxon>Arthropoda</taxon>
        <taxon>Hexapoda</taxon>
        <taxon>Insecta</taxon>
        <taxon>Pterygota</taxon>
        <taxon>Neoptera</taxon>
        <taxon>Endopterygota</taxon>
        <taxon>Diptera</taxon>
        <taxon>Nematocera</taxon>
        <taxon>Culicoidea</taxon>
        <taxon>Culicidae</taxon>
        <taxon>Anophelinae</taxon>
        <taxon>Anopheles</taxon>
    </lineage>
</organism>
<feature type="compositionally biased region" description="Polar residues" evidence="1">
    <location>
        <begin position="124"/>
        <end position="138"/>
    </location>
</feature>
<feature type="region of interest" description="Disordered" evidence="1">
    <location>
        <begin position="157"/>
        <end position="177"/>
    </location>
</feature>
<dbReference type="VEuPathDB" id="VectorBase:ASIS005115"/>
<keyword evidence="4" id="KW-1185">Reference proteome</keyword>
<dbReference type="EnsemblMetazoa" id="ASIC003408-RA">
    <property type="protein sequence ID" value="ASIC003408-PA"/>
    <property type="gene ID" value="ASIC003408"/>
</dbReference>
<feature type="compositionally biased region" description="Polar residues" evidence="1">
    <location>
        <begin position="157"/>
        <end position="168"/>
    </location>
</feature>
<evidence type="ECO:0000313" key="4">
    <source>
        <dbReference type="Proteomes" id="UP000030765"/>
    </source>
</evidence>
<dbReference type="EMBL" id="ATLV01012258">
    <property type="status" value="NOT_ANNOTATED_CDS"/>
    <property type="molecule type" value="Genomic_DNA"/>
</dbReference>
<reference evidence="2 4" key="1">
    <citation type="journal article" date="2014" name="BMC Genomics">
        <title>Genome sequence of Anopheles sinensis provides insight into genetics basis of mosquito competence for malaria parasites.</title>
        <authorList>
            <person name="Zhou D."/>
            <person name="Zhang D."/>
            <person name="Ding G."/>
            <person name="Shi L."/>
            <person name="Hou Q."/>
            <person name="Ye Y."/>
            <person name="Xu Y."/>
            <person name="Zhou H."/>
            <person name="Xiong C."/>
            <person name="Li S."/>
            <person name="Yu J."/>
            <person name="Hong S."/>
            <person name="Yu X."/>
            <person name="Zou P."/>
            <person name="Chen C."/>
            <person name="Chang X."/>
            <person name="Wang W."/>
            <person name="Lv Y."/>
            <person name="Sun Y."/>
            <person name="Ma L."/>
            <person name="Shen B."/>
            <person name="Zhu C."/>
        </authorList>
    </citation>
    <scope>NUCLEOTIDE SEQUENCE [LARGE SCALE GENOMIC DNA]</scope>
</reference>
<protein>
    <submittedName>
        <fullName evidence="2 3">Uncharacterized protein</fullName>
    </submittedName>
</protein>
<feature type="region of interest" description="Disordered" evidence="1">
    <location>
        <begin position="78"/>
        <end position="138"/>
    </location>
</feature>
<accession>A0A084VE94</accession>
<evidence type="ECO:0000313" key="2">
    <source>
        <dbReference type="EMBL" id="KFB36288.1"/>
    </source>
</evidence>
<dbReference type="EMBL" id="KE524775">
    <property type="protein sequence ID" value="KFB36288.1"/>
    <property type="molecule type" value="Genomic_DNA"/>
</dbReference>
<evidence type="ECO:0000313" key="3">
    <source>
        <dbReference type="EnsemblMetazoa" id="ASIC003408-PA"/>
    </source>
</evidence>
<sequence length="304" mass="31114">MRLFKTKKLLDGPQVLSRGSAPPSLVSLDVAGPPPVHNDIIVVVPGSAAQSALHPASVGVGPVSSFLVGHSKIVPPAGDKIGEPLTNVEAGDGAPKTDTPNTTPNPTVATIAPPDAAATATKPSEPNQHPASMVVNGTTVGSTDNSICSINNAPGSIGTTPGATNPTAHTAAGTKHENGIRLTPAEQHQNARNQALQAHQLPPATCYELSTLQSAAAECRTSMQRLPATATPAVAGNGLGPPPSIGRNGGIGKSNLIDLSMQVCRERAPSWLDNCSVLFSPPRRVALAPNYFSLTKRTFSSLTN</sequence>
<dbReference type="AlphaFoldDB" id="A0A084VE94"/>
<reference evidence="3" key="2">
    <citation type="submission" date="2020-05" db="UniProtKB">
        <authorList>
            <consortium name="EnsemblMetazoa"/>
        </authorList>
    </citation>
    <scope>IDENTIFICATION</scope>
</reference>
<name>A0A084VE94_ANOSI</name>
<proteinExistence type="predicted"/>